<keyword evidence="4" id="KW-0479">Metal-binding</keyword>
<sequence>MAIHTLPSKAYGPEVQRVPADAPLDDILYLLKRDGGVFVEKLVARADVARAYEEVRERLDGDEAWEGEFFPKETQRAPSLVARSPTYTRTQLMHPLYQAVVAHFLTTRSVFWWGDHKKESVSKPYVHSAVAMRIGPGGKAQPLHRDDYIAHNQHAEIAEWDDERDRNRESAVGMFVAGSEVTRENGGTMFIPRSHLWGTDRTTPPSPTDCIHARMSPGDAFIMLASAFHGGGHNRTPDEQRLVFATFATRGYLRQEENQFLAVPMDVARGYDRATQEFMGYSMSEPACGNVEELDPIFVLRPELKGVGGGRDF</sequence>
<dbReference type="GeneID" id="54303209"/>
<evidence type="ECO:0000256" key="1">
    <source>
        <dbReference type="ARBA" id="ARBA00001962"/>
    </source>
</evidence>
<dbReference type="SUPFAM" id="SSF51197">
    <property type="entry name" value="Clavaminate synthase-like"/>
    <property type="match status" value="1"/>
</dbReference>
<evidence type="ECO:0000256" key="5">
    <source>
        <dbReference type="ARBA" id="ARBA00022964"/>
    </source>
</evidence>
<dbReference type="Pfam" id="PF05721">
    <property type="entry name" value="PhyH"/>
    <property type="match status" value="1"/>
</dbReference>
<gene>
    <name evidence="8" type="ORF">K452DRAFT_351176</name>
</gene>
<comment type="cofactor">
    <cofactor evidence="1">
        <name>Fe cation</name>
        <dbReference type="ChEBI" id="CHEBI:24875"/>
    </cofactor>
</comment>
<evidence type="ECO:0008006" key="10">
    <source>
        <dbReference type="Google" id="ProtNLM"/>
    </source>
</evidence>
<dbReference type="PANTHER" id="PTHR20883">
    <property type="entry name" value="PHYTANOYL-COA DIOXYGENASE DOMAIN CONTAINING 1"/>
    <property type="match status" value="1"/>
</dbReference>
<evidence type="ECO:0000313" key="9">
    <source>
        <dbReference type="Proteomes" id="UP000799438"/>
    </source>
</evidence>
<dbReference type="PANTHER" id="PTHR20883:SF45">
    <property type="entry name" value="PHYTANOYL-COA DIOXYGENASE FAMILY PROTEIN"/>
    <property type="match status" value="1"/>
</dbReference>
<dbReference type="GO" id="GO:0051213">
    <property type="term" value="F:dioxygenase activity"/>
    <property type="evidence" value="ECO:0007669"/>
    <property type="project" value="UniProtKB-KW"/>
</dbReference>
<comment type="similarity">
    <text evidence="2">Belongs to the PhyH family.</text>
</comment>
<accession>A0A6A6BE69</accession>
<evidence type="ECO:0000256" key="7">
    <source>
        <dbReference type="ARBA" id="ARBA00023004"/>
    </source>
</evidence>
<dbReference type="RefSeq" id="XP_033397307.1">
    <property type="nucleotide sequence ID" value="XM_033545701.1"/>
</dbReference>
<proteinExistence type="inferred from homology"/>
<dbReference type="GO" id="GO:0046872">
    <property type="term" value="F:metal ion binding"/>
    <property type="evidence" value="ECO:0007669"/>
    <property type="project" value="UniProtKB-KW"/>
</dbReference>
<evidence type="ECO:0000256" key="6">
    <source>
        <dbReference type="ARBA" id="ARBA00023002"/>
    </source>
</evidence>
<keyword evidence="7" id="KW-0408">Iron</keyword>
<keyword evidence="9" id="KW-1185">Reference proteome</keyword>
<evidence type="ECO:0000256" key="4">
    <source>
        <dbReference type="ARBA" id="ARBA00022723"/>
    </source>
</evidence>
<comment type="subunit">
    <text evidence="3">Homodimer.</text>
</comment>
<dbReference type="EMBL" id="ML995486">
    <property type="protein sequence ID" value="KAF2141595.1"/>
    <property type="molecule type" value="Genomic_DNA"/>
</dbReference>
<keyword evidence="6" id="KW-0560">Oxidoreductase</keyword>
<dbReference type="InterPro" id="IPR008775">
    <property type="entry name" value="Phytyl_CoA_dOase-like"/>
</dbReference>
<dbReference type="OrthoDB" id="445007at2759"/>
<protein>
    <recommendedName>
        <fullName evidence="10">Phytanoyl-CoA dioxygenase family protein</fullName>
    </recommendedName>
</protein>
<evidence type="ECO:0000256" key="2">
    <source>
        <dbReference type="ARBA" id="ARBA00005830"/>
    </source>
</evidence>
<name>A0A6A6BE69_9PEZI</name>
<dbReference type="Proteomes" id="UP000799438">
    <property type="component" value="Unassembled WGS sequence"/>
</dbReference>
<dbReference type="AlphaFoldDB" id="A0A6A6BE69"/>
<keyword evidence="5" id="KW-0223">Dioxygenase</keyword>
<dbReference type="Gene3D" id="2.60.120.620">
    <property type="entry name" value="q2cbj1_9rhob like domain"/>
    <property type="match status" value="1"/>
</dbReference>
<organism evidence="8 9">
    <name type="scientific">Aplosporella prunicola CBS 121167</name>
    <dbReference type="NCBI Taxonomy" id="1176127"/>
    <lineage>
        <taxon>Eukaryota</taxon>
        <taxon>Fungi</taxon>
        <taxon>Dikarya</taxon>
        <taxon>Ascomycota</taxon>
        <taxon>Pezizomycotina</taxon>
        <taxon>Dothideomycetes</taxon>
        <taxon>Dothideomycetes incertae sedis</taxon>
        <taxon>Botryosphaeriales</taxon>
        <taxon>Aplosporellaceae</taxon>
        <taxon>Aplosporella</taxon>
    </lineage>
</organism>
<evidence type="ECO:0000313" key="8">
    <source>
        <dbReference type="EMBL" id="KAF2141595.1"/>
    </source>
</evidence>
<reference evidence="8" key="1">
    <citation type="journal article" date="2020" name="Stud. Mycol.">
        <title>101 Dothideomycetes genomes: a test case for predicting lifestyles and emergence of pathogens.</title>
        <authorList>
            <person name="Haridas S."/>
            <person name="Albert R."/>
            <person name="Binder M."/>
            <person name="Bloem J."/>
            <person name="Labutti K."/>
            <person name="Salamov A."/>
            <person name="Andreopoulos B."/>
            <person name="Baker S."/>
            <person name="Barry K."/>
            <person name="Bills G."/>
            <person name="Bluhm B."/>
            <person name="Cannon C."/>
            <person name="Castanera R."/>
            <person name="Culley D."/>
            <person name="Daum C."/>
            <person name="Ezra D."/>
            <person name="Gonzalez J."/>
            <person name="Henrissat B."/>
            <person name="Kuo A."/>
            <person name="Liang C."/>
            <person name="Lipzen A."/>
            <person name="Lutzoni F."/>
            <person name="Magnuson J."/>
            <person name="Mondo S."/>
            <person name="Nolan M."/>
            <person name="Ohm R."/>
            <person name="Pangilinan J."/>
            <person name="Park H.-J."/>
            <person name="Ramirez L."/>
            <person name="Alfaro M."/>
            <person name="Sun H."/>
            <person name="Tritt A."/>
            <person name="Yoshinaga Y."/>
            <person name="Zwiers L.-H."/>
            <person name="Turgeon B."/>
            <person name="Goodwin S."/>
            <person name="Spatafora J."/>
            <person name="Crous P."/>
            <person name="Grigoriev I."/>
        </authorList>
    </citation>
    <scope>NUCLEOTIDE SEQUENCE</scope>
    <source>
        <strain evidence="8">CBS 121167</strain>
    </source>
</reference>
<evidence type="ECO:0000256" key="3">
    <source>
        <dbReference type="ARBA" id="ARBA00011738"/>
    </source>
</evidence>